<gene>
    <name evidence="1" type="ORF">EXH44_06900</name>
</gene>
<name>A0A4P7CK93_9PAST</name>
<dbReference type="AlphaFoldDB" id="A0A4P7CK93"/>
<reference evidence="1 2" key="1">
    <citation type="submission" date="2019-03" db="EMBL/GenBank/DDBJ databases">
        <authorList>
            <person name="Che Y."/>
            <person name="Zhou L."/>
        </authorList>
    </citation>
    <scope>NUCLEOTIDE SEQUENCE [LARGE SCALE GENOMIC DNA]</scope>
    <source>
        <strain evidence="1 2">AIFJ1607</strain>
    </source>
</reference>
<evidence type="ECO:0000313" key="2">
    <source>
        <dbReference type="Proteomes" id="UP000294444"/>
    </source>
</evidence>
<dbReference type="Proteomes" id="UP000294444">
    <property type="component" value="Chromosome"/>
</dbReference>
<keyword evidence="2" id="KW-1185">Reference proteome</keyword>
<sequence>MKNILLLDKLKSLVEIDRSLSFNSQDPQIYRQRALLFQELGCNALAKYDNRISAYLEKKELEYYNQDYVPLLTQTEFEEKYQGEKHTHYYKIFFDILINDKTFLKERLDPINFALRSGNATLLGLFNLALRDCNDAMKYLEPFPQEYAIATINKAMLLLLIGDYATGWNLVVVH</sequence>
<evidence type="ECO:0000313" key="1">
    <source>
        <dbReference type="EMBL" id="QBQ63979.1"/>
    </source>
</evidence>
<dbReference type="RefSeq" id="WP_162856807.1">
    <property type="nucleotide sequence ID" value="NZ_CP038145.1"/>
</dbReference>
<dbReference type="KEGG" id="aio:EXH44_06900"/>
<accession>A0A4P7CK93</accession>
<organism evidence="1 2">
    <name type="scientific">Actinobacillus indolicus</name>
    <dbReference type="NCBI Taxonomy" id="51049"/>
    <lineage>
        <taxon>Bacteria</taxon>
        <taxon>Pseudomonadati</taxon>
        <taxon>Pseudomonadota</taxon>
        <taxon>Gammaproteobacteria</taxon>
        <taxon>Pasteurellales</taxon>
        <taxon>Pasteurellaceae</taxon>
        <taxon>Actinobacillus</taxon>
    </lineage>
</organism>
<proteinExistence type="predicted"/>
<protein>
    <submittedName>
        <fullName evidence="1">Uncharacterized protein</fullName>
    </submittedName>
</protein>
<dbReference type="EMBL" id="CP038145">
    <property type="protein sequence ID" value="QBQ63979.1"/>
    <property type="molecule type" value="Genomic_DNA"/>
</dbReference>